<dbReference type="Proteomes" id="UP001456524">
    <property type="component" value="Unassembled WGS sequence"/>
</dbReference>
<evidence type="ECO:0000313" key="3">
    <source>
        <dbReference type="Proteomes" id="UP001456524"/>
    </source>
</evidence>
<organism evidence="2 3">
    <name type="scientific">Phyllosticta citrichinensis</name>
    <dbReference type="NCBI Taxonomy" id="1130410"/>
    <lineage>
        <taxon>Eukaryota</taxon>
        <taxon>Fungi</taxon>
        <taxon>Dikarya</taxon>
        <taxon>Ascomycota</taxon>
        <taxon>Pezizomycotina</taxon>
        <taxon>Dothideomycetes</taxon>
        <taxon>Dothideomycetes incertae sedis</taxon>
        <taxon>Botryosphaeriales</taxon>
        <taxon>Phyllostictaceae</taxon>
        <taxon>Phyllosticta</taxon>
    </lineage>
</organism>
<gene>
    <name evidence="2" type="ORF">IWX90DRAFT_298787</name>
</gene>
<comment type="caution">
    <text evidence="2">The sequence shown here is derived from an EMBL/GenBank/DDBJ whole genome shotgun (WGS) entry which is preliminary data.</text>
</comment>
<feature type="region of interest" description="Disordered" evidence="1">
    <location>
        <begin position="1"/>
        <end position="20"/>
    </location>
</feature>
<feature type="region of interest" description="Disordered" evidence="1">
    <location>
        <begin position="51"/>
        <end position="72"/>
    </location>
</feature>
<evidence type="ECO:0000256" key="1">
    <source>
        <dbReference type="SAM" id="MobiDB-lite"/>
    </source>
</evidence>
<evidence type="ECO:0000313" key="2">
    <source>
        <dbReference type="EMBL" id="KAK8159370.1"/>
    </source>
</evidence>
<keyword evidence="3" id="KW-1185">Reference proteome</keyword>
<accession>A0ABR1XKU6</accession>
<sequence>MRRWIARDGPADRTRRQPTTTHLHSTPLLHLHHHPILLDHSSIHSKTLPNLSVLRRPSPSPKPLSPASHLSSSHIITRRPVVAFPMRRLKPSTHDDPQSCAVTPSRLDEIGGPSATLYPRLTSATLRVRACRKFTTVAKSTGAASAFSSILPLHSTQPHSTLFYHTIHPVSIVHFIRAMPADLIAGSLSCDSYPLINVCNVPKRAM</sequence>
<reference evidence="2 3" key="1">
    <citation type="journal article" date="2022" name="G3 (Bethesda)">
        <title>Enemy or ally: a genomic approach to elucidate the lifestyle of Phyllosticta citrichinaensis.</title>
        <authorList>
            <person name="Buijs V.A."/>
            <person name="Groenewald J.Z."/>
            <person name="Haridas S."/>
            <person name="LaButti K.M."/>
            <person name="Lipzen A."/>
            <person name="Martin F.M."/>
            <person name="Barry K."/>
            <person name="Grigoriev I.V."/>
            <person name="Crous P.W."/>
            <person name="Seidl M.F."/>
        </authorList>
    </citation>
    <scope>NUCLEOTIDE SEQUENCE [LARGE SCALE GENOMIC DNA]</scope>
    <source>
        <strain evidence="2 3">CBS 129764</strain>
    </source>
</reference>
<dbReference type="EMBL" id="JBBWUH010000008">
    <property type="protein sequence ID" value="KAK8159370.1"/>
    <property type="molecule type" value="Genomic_DNA"/>
</dbReference>
<feature type="compositionally biased region" description="Basic and acidic residues" evidence="1">
    <location>
        <begin position="1"/>
        <end position="15"/>
    </location>
</feature>
<proteinExistence type="predicted"/>
<name>A0ABR1XKU6_9PEZI</name>
<protein>
    <submittedName>
        <fullName evidence="2">Uncharacterized protein</fullName>
    </submittedName>
</protein>